<dbReference type="STRING" id="50990.A0A4Y7QKY2"/>
<keyword evidence="2" id="KW-1133">Transmembrane helix</keyword>
<dbReference type="VEuPathDB" id="FungiDB:BD410DRAFT_824105"/>
<accession>A0A4Y7QKY2</accession>
<keyword evidence="2" id="KW-0812">Transmembrane</keyword>
<name>A0A4Y7QKY2_9AGAM</name>
<keyword evidence="2" id="KW-0472">Membrane</keyword>
<dbReference type="AlphaFoldDB" id="A0A4Y7QKY2"/>
<feature type="transmembrane region" description="Helical" evidence="2">
    <location>
        <begin position="50"/>
        <end position="74"/>
    </location>
</feature>
<dbReference type="EMBL" id="ML170157">
    <property type="protein sequence ID" value="TDL28317.1"/>
    <property type="molecule type" value="Genomic_DNA"/>
</dbReference>
<feature type="compositionally biased region" description="Polar residues" evidence="1">
    <location>
        <begin position="254"/>
        <end position="297"/>
    </location>
</feature>
<reference evidence="3 4" key="1">
    <citation type="submission" date="2018-06" db="EMBL/GenBank/DDBJ databases">
        <title>A transcriptomic atlas of mushroom development highlights an independent origin of complex multicellularity.</title>
        <authorList>
            <consortium name="DOE Joint Genome Institute"/>
            <person name="Krizsan K."/>
            <person name="Almasi E."/>
            <person name="Merenyi Z."/>
            <person name="Sahu N."/>
            <person name="Viragh M."/>
            <person name="Koszo T."/>
            <person name="Mondo S."/>
            <person name="Kiss B."/>
            <person name="Balint B."/>
            <person name="Kues U."/>
            <person name="Barry K."/>
            <person name="Hegedus J.C."/>
            <person name="Henrissat B."/>
            <person name="Johnson J."/>
            <person name="Lipzen A."/>
            <person name="Ohm R."/>
            <person name="Nagy I."/>
            <person name="Pangilinan J."/>
            <person name="Yan J."/>
            <person name="Xiong Y."/>
            <person name="Grigoriev I.V."/>
            <person name="Hibbett D.S."/>
            <person name="Nagy L.G."/>
        </authorList>
    </citation>
    <scope>NUCLEOTIDE SEQUENCE [LARGE SCALE GENOMIC DNA]</scope>
    <source>
        <strain evidence="3 4">SZMC22713</strain>
    </source>
</reference>
<feature type="region of interest" description="Disordered" evidence="1">
    <location>
        <begin position="193"/>
        <end position="326"/>
    </location>
</feature>
<protein>
    <submittedName>
        <fullName evidence="3">Uncharacterized protein</fullName>
    </submittedName>
</protein>
<feature type="transmembrane region" description="Helical" evidence="2">
    <location>
        <begin position="26"/>
        <end position="44"/>
    </location>
</feature>
<organism evidence="3 4">
    <name type="scientific">Rickenella mellea</name>
    <dbReference type="NCBI Taxonomy" id="50990"/>
    <lineage>
        <taxon>Eukaryota</taxon>
        <taxon>Fungi</taxon>
        <taxon>Dikarya</taxon>
        <taxon>Basidiomycota</taxon>
        <taxon>Agaricomycotina</taxon>
        <taxon>Agaricomycetes</taxon>
        <taxon>Hymenochaetales</taxon>
        <taxon>Rickenellaceae</taxon>
        <taxon>Rickenella</taxon>
    </lineage>
</organism>
<evidence type="ECO:0000256" key="2">
    <source>
        <dbReference type="SAM" id="Phobius"/>
    </source>
</evidence>
<evidence type="ECO:0000256" key="1">
    <source>
        <dbReference type="SAM" id="MobiDB-lite"/>
    </source>
</evidence>
<dbReference type="Proteomes" id="UP000294933">
    <property type="component" value="Unassembled WGS sequence"/>
</dbReference>
<feature type="transmembrane region" description="Helical" evidence="2">
    <location>
        <begin position="148"/>
        <end position="175"/>
    </location>
</feature>
<dbReference type="OrthoDB" id="2552042at2759"/>
<keyword evidence="4" id="KW-1185">Reference proteome</keyword>
<sequence>MKPRDYCCCAIPTMNAGIYATLTEQFVLSLLVGILALATPHIVGASVPSIAPWVLAIVCFVGAGVQVFGFLGVLKEKSIMFRRYTTIHVFVTIAAFSVAMVWIIISATKHSSAATKCQTDFFTNTTTDVLGSGNTEASASEATILCNIFTWVTVGVMGALWIVLAIMQFYLYIIVSSYGTGQRKDHEKYDALNNMQAGGGSDIPMTTNRGDPWDARPSLDEDSPRHVRRDSAASVATILGEKQQQPREYLNYSDAPTSSYPPQRQPTYASRRQQSTDDAYLPQPSNVYTQDPASTPQYYSNYNNYYPEASGGVEAPGRAQAHPGQY</sequence>
<proteinExistence type="predicted"/>
<gene>
    <name evidence="3" type="ORF">BD410DRAFT_824105</name>
</gene>
<evidence type="ECO:0000313" key="3">
    <source>
        <dbReference type="EMBL" id="TDL28317.1"/>
    </source>
</evidence>
<feature type="transmembrane region" description="Helical" evidence="2">
    <location>
        <begin position="86"/>
        <end position="105"/>
    </location>
</feature>
<evidence type="ECO:0000313" key="4">
    <source>
        <dbReference type="Proteomes" id="UP000294933"/>
    </source>
</evidence>
<feature type="compositionally biased region" description="Basic and acidic residues" evidence="1">
    <location>
        <begin position="211"/>
        <end position="231"/>
    </location>
</feature>